<dbReference type="InterPro" id="IPR029066">
    <property type="entry name" value="PLP-binding_barrel"/>
</dbReference>
<dbReference type="Pfam" id="PF00278">
    <property type="entry name" value="Orn_DAP_Arg_deC"/>
    <property type="match status" value="1"/>
</dbReference>
<keyword evidence="9" id="KW-0745">Spermidine biosynthesis</keyword>
<comment type="catalytic activity">
    <reaction evidence="18">
        <text>L-ornithine + H(+) = putrescine + CO2</text>
        <dbReference type="Rhea" id="RHEA:22964"/>
        <dbReference type="ChEBI" id="CHEBI:15378"/>
        <dbReference type="ChEBI" id="CHEBI:16526"/>
        <dbReference type="ChEBI" id="CHEBI:46911"/>
        <dbReference type="ChEBI" id="CHEBI:326268"/>
        <dbReference type="EC" id="4.1.1.17"/>
    </reaction>
</comment>
<keyword evidence="12" id="KW-0456">Lyase</keyword>
<evidence type="ECO:0000313" key="24">
    <source>
        <dbReference type="EMBL" id="KAI7839448.1"/>
    </source>
</evidence>
<evidence type="ECO:0000256" key="4">
    <source>
        <dbReference type="ARBA" id="ARBA00008466"/>
    </source>
</evidence>
<sequence>MTGAATPDVFPCPVFEGSEKRISVTFSAGTSTPRGGLRCLTRTQLDAMLDLAACQIVSSRSSDVFDAYVLSESSLFVYPDRMVLKTCGTTKLLSCVPYMCQLAAGLGMAPARVKYTRASFLFPEQQPAPHTSFDQECDALKSTFAGLGSSSAYVLGDGLNGLQWHVFVAGTENAHATAEKPLYTLEVCMTGLAPSKAAQFFRSESYISAQHTTLTSGIQGLVPNAEIDDYVFEPCGYSMNGVEQGTFSTIHITPEDGFSYASFELCGYSPDEVSAAELVAKVSDIFQPRNRSVALSTDTAAPGTSGASSDAGSPRAVIKHFPSFSGTISMQSGSVLADLDLLGLTSGSDNASDNSSVRNGLCNSLLIDPADMAVEDVMALHGAQHVNKSTAEAIDEYARKLIAEHSLEDNFYIVDLGALQRLYRAWGEAMPRVHPYYAVKCNPDVALLSTLAALGAGFDCASEAEIRAVTALGVSADRIVFANPCKRPKDLRCAADRGVELTTFDTEAELIKLARFAPGARALLRIRADDPGARCQLGNKYGAEVHEWEPLLLAARSLGVVVEGVAFHVGSGATHPAAFSHAIELARRAWDLGTATGFEMKVLDIGGGFQGGRVDKRGHADFGGVAEAVNSALAAHFPETEGVRVIAEPGRYFAETIATMGCMVYGRRVRVEPGALAGAEMPAARAHGALPMRRRVHSCRRLAAFCEELAAAEEEHVLGYDYWVTDGLYGSMNSVMYDHATLSARPLLSNGAAAPAEAETLPCTVFGPTCDGLDTLLTDYELPELQVGDWLLFSAMGAYTLCGASKFNGIDATAPSTFYIASRH</sequence>
<keyword evidence="8 19" id="KW-0663">Pyridoxal phosphate</keyword>
<dbReference type="Pfam" id="PF02784">
    <property type="entry name" value="Orn_Arg_deC_N"/>
    <property type="match status" value="1"/>
</dbReference>
<dbReference type="PANTHER" id="PTHR11482:SF6">
    <property type="entry name" value="ORNITHINE DECARBOXYLASE 1-RELATED"/>
    <property type="match status" value="1"/>
</dbReference>
<dbReference type="Pfam" id="PF01536">
    <property type="entry name" value="SAM_decarbox"/>
    <property type="match status" value="1"/>
</dbReference>
<comment type="similarity">
    <text evidence="5 20">Belongs to the Orn/Lys/Arg decarboxylase class-II family.</text>
</comment>
<dbReference type="EMBL" id="JADXDR010000101">
    <property type="protein sequence ID" value="KAI7839448.1"/>
    <property type="molecule type" value="Genomic_DNA"/>
</dbReference>
<evidence type="ECO:0000256" key="6">
    <source>
        <dbReference type="ARBA" id="ARBA00022691"/>
    </source>
</evidence>
<comment type="pathway">
    <text evidence="15">Amine and polyamine biosynthesis; putrescine biosynthesis via L-ornithine pathway; putrescine from L-ornithine: step 1/1.</text>
</comment>
<dbReference type="InterPro" id="IPR002433">
    <property type="entry name" value="Orn_de-COase"/>
</dbReference>
<dbReference type="SUPFAM" id="SSF51419">
    <property type="entry name" value="PLP-binding barrel"/>
    <property type="match status" value="1"/>
</dbReference>
<evidence type="ECO:0000256" key="7">
    <source>
        <dbReference type="ARBA" id="ARBA00022793"/>
    </source>
</evidence>
<evidence type="ECO:0000256" key="8">
    <source>
        <dbReference type="ARBA" id="ARBA00022898"/>
    </source>
</evidence>
<dbReference type="SUPFAM" id="SSF50621">
    <property type="entry name" value="Alanine racemase C-terminal domain-like"/>
    <property type="match status" value="1"/>
</dbReference>
<feature type="modified residue" description="N6-(pyridoxal phosphate)lysine" evidence="19">
    <location>
        <position position="440"/>
    </location>
</feature>
<feature type="domain" description="Orn/DAP/Arg decarboxylase 2 N-terminal" evidence="23">
    <location>
        <begin position="417"/>
        <end position="654"/>
    </location>
</feature>
<feature type="region of interest" description="Disordered" evidence="21">
    <location>
        <begin position="294"/>
        <end position="313"/>
    </location>
</feature>
<dbReference type="CDD" id="cd00622">
    <property type="entry name" value="PLPDE_III_ODC"/>
    <property type="match status" value="1"/>
</dbReference>
<comment type="caution">
    <text evidence="24">The sequence shown here is derived from an EMBL/GenBank/DDBJ whole genome shotgun (WGS) entry which is preliminary data.</text>
</comment>
<dbReference type="PANTHER" id="PTHR11482">
    <property type="entry name" value="ARGININE/DIAMINOPIMELATE/ORNITHINE DECARBOXYLASE"/>
    <property type="match status" value="1"/>
</dbReference>
<reference evidence="24" key="1">
    <citation type="submission" date="2020-11" db="EMBL/GenBank/DDBJ databases">
        <title>Chlorella ohadii genome sequencing and assembly.</title>
        <authorList>
            <person name="Murik O."/>
            <person name="Treves H."/>
            <person name="Kedem I."/>
            <person name="Shotland Y."/>
            <person name="Kaplan A."/>
        </authorList>
    </citation>
    <scope>NUCLEOTIDE SEQUENCE</scope>
    <source>
        <strain evidence="24">1</strain>
    </source>
</reference>
<comment type="cofactor">
    <cofactor evidence="1">
        <name>pyruvate</name>
        <dbReference type="ChEBI" id="CHEBI:15361"/>
    </cofactor>
</comment>
<evidence type="ECO:0000256" key="14">
    <source>
        <dbReference type="ARBA" id="ARBA00023317"/>
    </source>
</evidence>
<dbReference type="GO" id="GO:0004586">
    <property type="term" value="F:ornithine decarboxylase activity"/>
    <property type="evidence" value="ECO:0007669"/>
    <property type="project" value="UniProtKB-EC"/>
</dbReference>
<keyword evidence="14" id="KW-0670">Pyruvate</keyword>
<dbReference type="Gene3D" id="2.40.37.10">
    <property type="entry name" value="Lyase, Ornithine Decarboxylase, Chain A, domain 1"/>
    <property type="match status" value="1"/>
</dbReference>
<dbReference type="Gene3D" id="3.30.360.50">
    <property type="entry name" value="S-adenosylmethionine decarboxylase"/>
    <property type="match status" value="1"/>
</dbReference>
<dbReference type="InterPro" id="IPR009006">
    <property type="entry name" value="Ala_racemase/Decarboxylase_C"/>
</dbReference>
<dbReference type="GO" id="GO:0008295">
    <property type="term" value="P:spermidine biosynthetic process"/>
    <property type="evidence" value="ECO:0007669"/>
    <property type="project" value="UniProtKB-KW"/>
</dbReference>
<dbReference type="PROSITE" id="PS01336">
    <property type="entry name" value="ADOMETDC"/>
    <property type="match status" value="1"/>
</dbReference>
<dbReference type="InterPro" id="IPR016067">
    <property type="entry name" value="S-AdoMet_deCO2ase_core"/>
</dbReference>
<comment type="subunit">
    <text evidence="16">Homodimer. Only the dimer is catalytically active, as the active sites are constructed of residues from both monomers.</text>
</comment>
<evidence type="ECO:0000256" key="21">
    <source>
        <dbReference type="SAM" id="MobiDB-lite"/>
    </source>
</evidence>
<evidence type="ECO:0000256" key="16">
    <source>
        <dbReference type="ARBA" id="ARBA00046672"/>
    </source>
</evidence>
<keyword evidence="11" id="KW-0865">Zymogen</keyword>
<dbReference type="AlphaFoldDB" id="A0AAD5H3G8"/>
<dbReference type="Proteomes" id="UP001205105">
    <property type="component" value="Unassembled WGS sequence"/>
</dbReference>
<name>A0AAD5H3G8_9CHLO</name>
<dbReference type="InterPro" id="IPR022644">
    <property type="entry name" value="De-COase2_N"/>
</dbReference>
<keyword evidence="10" id="KW-0620">Polyamine biosynthesis</keyword>
<evidence type="ECO:0000256" key="2">
    <source>
        <dbReference type="ARBA" id="ARBA00001933"/>
    </source>
</evidence>
<dbReference type="InterPro" id="IPR022653">
    <property type="entry name" value="De-COase2_pyr-phos_BS"/>
</dbReference>
<organism evidence="24 25">
    <name type="scientific">Chlorella ohadii</name>
    <dbReference type="NCBI Taxonomy" id="2649997"/>
    <lineage>
        <taxon>Eukaryota</taxon>
        <taxon>Viridiplantae</taxon>
        <taxon>Chlorophyta</taxon>
        <taxon>core chlorophytes</taxon>
        <taxon>Trebouxiophyceae</taxon>
        <taxon>Chlorellales</taxon>
        <taxon>Chlorellaceae</taxon>
        <taxon>Chlorella clade</taxon>
        <taxon>Chlorella</taxon>
    </lineage>
</organism>
<dbReference type="GO" id="GO:0006597">
    <property type="term" value="P:spermine biosynthetic process"/>
    <property type="evidence" value="ECO:0007669"/>
    <property type="project" value="InterPro"/>
</dbReference>
<comment type="pathway">
    <text evidence="3">Amine and polyamine biosynthesis; S-adenosylmethioninamine biosynthesis; S-adenosylmethioninamine from S-adenosyl-L-methionine: step 1/1.</text>
</comment>
<comment type="similarity">
    <text evidence="4">Belongs to the eukaryotic AdoMetDC family.</text>
</comment>
<evidence type="ECO:0000256" key="12">
    <source>
        <dbReference type="ARBA" id="ARBA00023239"/>
    </source>
</evidence>
<dbReference type="Gene3D" id="3.60.90.10">
    <property type="entry name" value="S-adenosylmethionine decarboxylase"/>
    <property type="match status" value="1"/>
</dbReference>
<accession>A0AAD5H3G8</accession>
<dbReference type="InterPro" id="IPR022643">
    <property type="entry name" value="De-COase2_C"/>
</dbReference>
<dbReference type="PRINTS" id="PR01179">
    <property type="entry name" value="ODADCRBXLASE"/>
</dbReference>
<keyword evidence="25" id="KW-1185">Reference proteome</keyword>
<gene>
    <name evidence="24" type="ORF">COHA_006849</name>
</gene>
<evidence type="ECO:0000256" key="17">
    <source>
        <dbReference type="ARBA" id="ARBA00048112"/>
    </source>
</evidence>
<evidence type="ECO:0000259" key="22">
    <source>
        <dbReference type="Pfam" id="PF00278"/>
    </source>
</evidence>
<evidence type="ECO:0000256" key="20">
    <source>
        <dbReference type="RuleBase" id="RU003737"/>
    </source>
</evidence>
<dbReference type="NCBIfam" id="TIGR00535">
    <property type="entry name" value="SAM_DCase"/>
    <property type="match status" value="1"/>
</dbReference>
<comment type="catalytic activity">
    <reaction evidence="17">
        <text>S-adenosyl-L-methionine + H(+) = S-adenosyl 3-(methylsulfanyl)propylamine + CO2</text>
        <dbReference type="Rhea" id="RHEA:15981"/>
        <dbReference type="ChEBI" id="CHEBI:15378"/>
        <dbReference type="ChEBI" id="CHEBI:16526"/>
        <dbReference type="ChEBI" id="CHEBI:57443"/>
        <dbReference type="ChEBI" id="CHEBI:59789"/>
        <dbReference type="EC" id="4.1.1.50"/>
    </reaction>
</comment>
<evidence type="ECO:0000313" key="25">
    <source>
        <dbReference type="Proteomes" id="UP001205105"/>
    </source>
</evidence>
<dbReference type="PRINTS" id="PR01182">
    <property type="entry name" value="ORNDCRBXLASE"/>
</dbReference>
<keyword evidence="7" id="KW-0210">Decarboxylase</keyword>
<evidence type="ECO:0000256" key="10">
    <source>
        <dbReference type="ARBA" id="ARBA00023115"/>
    </source>
</evidence>
<evidence type="ECO:0000256" key="3">
    <source>
        <dbReference type="ARBA" id="ARBA00004911"/>
    </source>
</evidence>
<comment type="cofactor">
    <cofactor evidence="2 19">
        <name>pyridoxal 5'-phosphate</name>
        <dbReference type="ChEBI" id="CHEBI:597326"/>
    </cofactor>
</comment>
<dbReference type="SUPFAM" id="SSF56276">
    <property type="entry name" value="S-adenosylmethionine decarboxylase"/>
    <property type="match status" value="1"/>
</dbReference>
<dbReference type="InterPro" id="IPR000183">
    <property type="entry name" value="Orn/DAP/Arg_de-COase"/>
</dbReference>
<evidence type="ECO:0000256" key="9">
    <source>
        <dbReference type="ARBA" id="ARBA00023066"/>
    </source>
</evidence>
<evidence type="ECO:0008006" key="26">
    <source>
        <dbReference type="Google" id="ProtNLM"/>
    </source>
</evidence>
<dbReference type="GO" id="GO:0033387">
    <property type="term" value="P:putrescine biosynthetic process from arginine, via ornithine"/>
    <property type="evidence" value="ECO:0007669"/>
    <property type="project" value="TreeGrafter"/>
</dbReference>
<feature type="active site" description="Proton donor" evidence="19">
    <location>
        <position position="770"/>
    </location>
</feature>
<protein>
    <recommendedName>
        <fullName evidence="26">Adenosylmethionine decarboxylase</fullName>
    </recommendedName>
</protein>
<dbReference type="InterPro" id="IPR018166">
    <property type="entry name" value="S-AdoMet_deCO2ase_CS"/>
</dbReference>
<evidence type="ECO:0000256" key="18">
    <source>
        <dbReference type="ARBA" id="ARBA00049127"/>
    </source>
</evidence>
<feature type="domain" description="Orn/DAP/Arg decarboxylase 2 C-terminal" evidence="22">
    <location>
        <begin position="722"/>
        <end position="797"/>
    </location>
</feature>
<evidence type="ECO:0000259" key="23">
    <source>
        <dbReference type="Pfam" id="PF02784"/>
    </source>
</evidence>
<dbReference type="GO" id="GO:0004014">
    <property type="term" value="F:adenosylmethionine decarboxylase activity"/>
    <property type="evidence" value="ECO:0007669"/>
    <property type="project" value="UniProtKB-EC"/>
</dbReference>
<evidence type="ECO:0000256" key="11">
    <source>
        <dbReference type="ARBA" id="ARBA00023145"/>
    </source>
</evidence>
<evidence type="ECO:0000256" key="15">
    <source>
        <dbReference type="ARBA" id="ARBA00034115"/>
    </source>
</evidence>
<evidence type="ECO:0000256" key="5">
    <source>
        <dbReference type="ARBA" id="ARBA00008872"/>
    </source>
</evidence>
<dbReference type="FunFam" id="3.20.20.10:FF:000005">
    <property type="entry name" value="Ornithine decarboxylase"/>
    <property type="match status" value="1"/>
</dbReference>
<evidence type="ECO:0000256" key="19">
    <source>
        <dbReference type="PIRSR" id="PIRSR600183-50"/>
    </source>
</evidence>
<dbReference type="GO" id="GO:0005737">
    <property type="term" value="C:cytoplasm"/>
    <property type="evidence" value="ECO:0007669"/>
    <property type="project" value="TreeGrafter"/>
</dbReference>
<dbReference type="InterPro" id="IPR048283">
    <property type="entry name" value="AdoMetDC-like"/>
</dbReference>
<evidence type="ECO:0000256" key="13">
    <source>
        <dbReference type="ARBA" id="ARBA00023270"/>
    </source>
</evidence>
<keyword evidence="6" id="KW-0949">S-adenosyl-L-methionine</keyword>
<keyword evidence="13" id="KW-0704">Schiff base</keyword>
<dbReference type="InterPro" id="IPR001985">
    <property type="entry name" value="S-AdoMet_decarboxylase_euk"/>
</dbReference>
<evidence type="ECO:0000256" key="1">
    <source>
        <dbReference type="ARBA" id="ARBA00001928"/>
    </source>
</evidence>
<proteinExistence type="inferred from homology"/>
<dbReference type="PROSITE" id="PS00878">
    <property type="entry name" value="ODR_DC_2_1"/>
    <property type="match status" value="1"/>
</dbReference>
<dbReference type="Gene3D" id="3.20.20.10">
    <property type="entry name" value="Alanine racemase"/>
    <property type="match status" value="1"/>
</dbReference>